<name>A0A1B6EE08_9HEMI</name>
<sequence length="262" mass="30825">MHYIVYIFIPFFLINTVRKIYGYQYDDLDFTDPMEYVNEDGVYYTLNSILDFFHQDEFRESIGVKELLQRYQDSIKRWEDRAKSNRNHQIFIVVEGINPHNRKVAAQLLAQKLSGKFLANPARTGVGPILDDQKVRKAFHALNKYTAANYVRAISLYQPVVLVRYWFDHATFIMAKRFGDKNLPPSNSSIYQFPEDLLKPNITFFLNDADLDRMSKTQSDFAKRLIKIYRTVRDPAVVEIVSKGPPRLLLQKMMDYINEFIE</sequence>
<dbReference type="AlphaFoldDB" id="A0A1B6EE08"/>
<dbReference type="InterPro" id="IPR027417">
    <property type="entry name" value="P-loop_NTPase"/>
</dbReference>
<accession>A0A1B6EE08</accession>
<dbReference type="EMBL" id="GEDC01001132">
    <property type="protein sequence ID" value="JAS36166.1"/>
    <property type="molecule type" value="Transcribed_RNA"/>
</dbReference>
<reference evidence="1" key="1">
    <citation type="submission" date="2015-12" db="EMBL/GenBank/DDBJ databases">
        <title>De novo transcriptome assembly of four potential Pierce s Disease insect vectors from Arizona vineyards.</title>
        <authorList>
            <person name="Tassone E.E."/>
        </authorList>
    </citation>
    <scope>NUCLEOTIDE SEQUENCE</scope>
</reference>
<dbReference type="Gene3D" id="3.40.50.300">
    <property type="entry name" value="P-loop containing nucleotide triphosphate hydrolases"/>
    <property type="match status" value="1"/>
</dbReference>
<protein>
    <submittedName>
        <fullName evidence="1">Uncharacterized protein</fullName>
    </submittedName>
</protein>
<gene>
    <name evidence="1" type="ORF">g.9273</name>
</gene>
<proteinExistence type="predicted"/>
<evidence type="ECO:0000313" key="1">
    <source>
        <dbReference type="EMBL" id="JAS36166.1"/>
    </source>
</evidence>
<organism evidence="1">
    <name type="scientific">Clastoptera arizonana</name>
    <name type="common">Arizona spittle bug</name>
    <dbReference type="NCBI Taxonomy" id="38151"/>
    <lineage>
        <taxon>Eukaryota</taxon>
        <taxon>Metazoa</taxon>
        <taxon>Ecdysozoa</taxon>
        <taxon>Arthropoda</taxon>
        <taxon>Hexapoda</taxon>
        <taxon>Insecta</taxon>
        <taxon>Pterygota</taxon>
        <taxon>Neoptera</taxon>
        <taxon>Paraneoptera</taxon>
        <taxon>Hemiptera</taxon>
        <taxon>Auchenorrhyncha</taxon>
        <taxon>Cercopoidea</taxon>
        <taxon>Clastopteridae</taxon>
        <taxon>Clastoptera</taxon>
    </lineage>
</organism>